<sequence>MGDDFVDLDAAQDAEPARARGWSVRHTLLVSCAALIVLAALIAVLVWPKPAVSPEVEGLLTRPSVVERVMPVGSMVAGCGEDGLLTQHTEHLAVRLECSPLLGDARGWEATVETLPGVEAFVEPVGRSHVRVVADRITLLDAGSGERLISLPFDASGQPPAILAADSGVLMIGTRRPGSDGQIVELSRLTDHDTADVKWTTMLEGADVDLDALPSEIVEHRGYLRLSETGYGGGFGLAVRDSDAEIPEWARQLRNMTFAGNVVAGGSPDGLRAHDLGSGRELWNRPSSGQAAVGSDDGLYLHDAIAGAIDSDTPGSLTRLDPRSGREVWSVELPHVAAQLKIFDDVILAFSHEGANLWPDGRLSAVTAVDPADGRALWTRQAEVGGAVTGAYLGEGQVVVTMVGPPGDEEDGIGASTATALDPRTGAERWRLAGSQSYLFVWLGHLVGIAEEGLEIYG</sequence>
<keyword evidence="1" id="KW-0472">Membrane</keyword>
<protein>
    <recommendedName>
        <fullName evidence="2">Pyrrolo-quinoline quinone repeat domain-containing protein</fullName>
    </recommendedName>
</protein>
<reference evidence="3 4" key="1">
    <citation type="journal article" date="2008" name="Int. J. Syst. Evol. Microbiol.">
        <title>Tessaracoccus flavescens sp. nov., isolated from marine sediment.</title>
        <authorList>
            <person name="Lee D.W."/>
            <person name="Lee S.D."/>
        </authorList>
    </citation>
    <scope>NUCLEOTIDE SEQUENCE [LARGE SCALE GENOMIC DNA]</scope>
    <source>
        <strain evidence="3 4">SST-39T</strain>
    </source>
</reference>
<evidence type="ECO:0000256" key="1">
    <source>
        <dbReference type="SAM" id="Phobius"/>
    </source>
</evidence>
<evidence type="ECO:0000313" key="4">
    <source>
        <dbReference type="Proteomes" id="UP000188235"/>
    </source>
</evidence>
<keyword evidence="1" id="KW-0812">Transmembrane</keyword>
<evidence type="ECO:0000313" key="3">
    <source>
        <dbReference type="EMBL" id="AQP50618.1"/>
    </source>
</evidence>
<dbReference type="STRING" id="399497.BW733_06995"/>
<dbReference type="KEGG" id="tfa:BW733_06995"/>
<keyword evidence="1" id="KW-1133">Transmembrane helix</keyword>
<evidence type="ECO:0000259" key="2">
    <source>
        <dbReference type="Pfam" id="PF13360"/>
    </source>
</evidence>
<dbReference type="EMBL" id="CP019607">
    <property type="protein sequence ID" value="AQP50618.1"/>
    <property type="molecule type" value="Genomic_DNA"/>
</dbReference>
<dbReference type="Pfam" id="PF13360">
    <property type="entry name" value="PQQ_2"/>
    <property type="match status" value="2"/>
</dbReference>
<dbReference type="SUPFAM" id="SSF50998">
    <property type="entry name" value="Quinoprotein alcohol dehydrogenase-like"/>
    <property type="match status" value="2"/>
</dbReference>
<keyword evidence="4" id="KW-1185">Reference proteome</keyword>
<dbReference type="Gene3D" id="2.130.10.10">
    <property type="entry name" value="YVTN repeat-like/Quinoprotein amine dehydrogenase"/>
    <property type="match status" value="1"/>
</dbReference>
<accession>A0A1Q2CWW6</accession>
<organism evidence="3 4">
    <name type="scientific">Tessaracoccus flavescens</name>
    <dbReference type="NCBI Taxonomy" id="399497"/>
    <lineage>
        <taxon>Bacteria</taxon>
        <taxon>Bacillati</taxon>
        <taxon>Actinomycetota</taxon>
        <taxon>Actinomycetes</taxon>
        <taxon>Propionibacteriales</taxon>
        <taxon>Propionibacteriaceae</taxon>
        <taxon>Tessaracoccus</taxon>
    </lineage>
</organism>
<gene>
    <name evidence="3" type="ORF">BW733_06995</name>
</gene>
<dbReference type="InterPro" id="IPR015943">
    <property type="entry name" value="WD40/YVTN_repeat-like_dom_sf"/>
</dbReference>
<dbReference type="InterPro" id="IPR011047">
    <property type="entry name" value="Quinoprotein_ADH-like_sf"/>
</dbReference>
<dbReference type="RefSeq" id="WP_077349140.1">
    <property type="nucleotide sequence ID" value="NZ_CP019607.1"/>
</dbReference>
<dbReference type="Proteomes" id="UP000188235">
    <property type="component" value="Chromosome"/>
</dbReference>
<dbReference type="PANTHER" id="PTHR34512:SF30">
    <property type="entry name" value="OUTER MEMBRANE PROTEIN ASSEMBLY FACTOR BAMB"/>
    <property type="match status" value="1"/>
</dbReference>
<dbReference type="InterPro" id="IPR002372">
    <property type="entry name" value="PQQ_rpt_dom"/>
</dbReference>
<feature type="domain" description="Pyrrolo-quinoline quinone repeat" evidence="2">
    <location>
        <begin position="105"/>
        <end position="330"/>
    </location>
</feature>
<dbReference type="AlphaFoldDB" id="A0A1Q2CWW6"/>
<feature type="transmembrane region" description="Helical" evidence="1">
    <location>
        <begin position="28"/>
        <end position="47"/>
    </location>
</feature>
<proteinExistence type="predicted"/>
<feature type="domain" description="Pyrrolo-quinoline quinone repeat" evidence="2">
    <location>
        <begin position="365"/>
        <end position="433"/>
    </location>
</feature>
<dbReference type="PANTHER" id="PTHR34512">
    <property type="entry name" value="CELL SURFACE PROTEIN"/>
    <property type="match status" value="1"/>
</dbReference>
<name>A0A1Q2CWW6_9ACTN</name>
<dbReference type="OrthoDB" id="3733344at2"/>